<keyword evidence="4" id="KW-0539">Nucleus</keyword>
<reference evidence="6" key="1">
    <citation type="journal article" date="2020" name="Stud. Mycol.">
        <title>101 Dothideomycetes genomes: a test case for predicting lifestyles and emergence of pathogens.</title>
        <authorList>
            <person name="Haridas S."/>
            <person name="Albert R."/>
            <person name="Binder M."/>
            <person name="Bloem J."/>
            <person name="Labutti K."/>
            <person name="Salamov A."/>
            <person name="Andreopoulos B."/>
            <person name="Baker S."/>
            <person name="Barry K."/>
            <person name="Bills G."/>
            <person name="Bluhm B."/>
            <person name="Cannon C."/>
            <person name="Castanera R."/>
            <person name="Culley D."/>
            <person name="Daum C."/>
            <person name="Ezra D."/>
            <person name="Gonzalez J."/>
            <person name="Henrissat B."/>
            <person name="Kuo A."/>
            <person name="Liang C."/>
            <person name="Lipzen A."/>
            <person name="Lutzoni F."/>
            <person name="Magnuson J."/>
            <person name="Mondo S."/>
            <person name="Nolan M."/>
            <person name="Ohm R."/>
            <person name="Pangilinan J."/>
            <person name="Park H.-J."/>
            <person name="Ramirez L."/>
            <person name="Alfaro M."/>
            <person name="Sun H."/>
            <person name="Tritt A."/>
            <person name="Yoshinaga Y."/>
            <person name="Zwiers L.-H."/>
            <person name="Turgeon B."/>
            <person name="Goodwin S."/>
            <person name="Spatafora J."/>
            <person name="Crous P."/>
            <person name="Grigoriev I."/>
        </authorList>
    </citation>
    <scope>NUCLEOTIDE SEQUENCE</scope>
    <source>
        <strain evidence="6">ATCC 36951</strain>
    </source>
</reference>
<feature type="region of interest" description="Disordered" evidence="5">
    <location>
        <begin position="130"/>
        <end position="164"/>
    </location>
</feature>
<dbReference type="PANTHER" id="PTHR31069:SF28">
    <property type="entry name" value="ZN(II)2CYS6 TRANSCRIPTION FACTOR (EUROFUNG)"/>
    <property type="match status" value="1"/>
</dbReference>
<dbReference type="GO" id="GO:0000981">
    <property type="term" value="F:DNA-binding transcription factor activity, RNA polymerase II-specific"/>
    <property type="evidence" value="ECO:0007669"/>
    <property type="project" value="InterPro"/>
</dbReference>
<keyword evidence="2" id="KW-0238">DNA-binding</keyword>
<keyword evidence="7" id="KW-1185">Reference proteome</keyword>
<accession>A0A6A6D5E8</accession>
<evidence type="ECO:0000256" key="3">
    <source>
        <dbReference type="ARBA" id="ARBA00023163"/>
    </source>
</evidence>
<name>A0A6A6D5E8_ZASCE</name>
<dbReference type="Proteomes" id="UP000799537">
    <property type="component" value="Unassembled WGS sequence"/>
</dbReference>
<feature type="region of interest" description="Disordered" evidence="5">
    <location>
        <begin position="578"/>
        <end position="655"/>
    </location>
</feature>
<evidence type="ECO:0000313" key="6">
    <source>
        <dbReference type="EMBL" id="KAF2172886.1"/>
    </source>
</evidence>
<dbReference type="EMBL" id="ML993580">
    <property type="protein sequence ID" value="KAF2172886.1"/>
    <property type="molecule type" value="Genomic_DNA"/>
</dbReference>
<evidence type="ECO:0000256" key="1">
    <source>
        <dbReference type="ARBA" id="ARBA00023015"/>
    </source>
</evidence>
<evidence type="ECO:0000256" key="2">
    <source>
        <dbReference type="ARBA" id="ARBA00023125"/>
    </source>
</evidence>
<sequence length="854" mass="95490">MTTTDGSAAPPPKKRRRRTAASGATDDCFTCRKRGDVVCDRKRPYCTQCIEIGRECSGYKTTLTWGVGVASRGKLRGLSCPVTAKNNGNVAEVDNGEDEVRRRKNSVSRVVKEEERNDVNISSAPIYNHHQQPQFSGPTSAPSHAPAFQPTLPTITSGQQGWHVPGYQDHIQAQQQRSERPSVLRHHSLQHIHTSLGPQYDAHGMPTSGSSVGSFADAEFHSPLEYPHTPGSTTYTDPFSQSAPVSYTSQPLSSSIDSWADTLSSSVDSLHSAASFNDTISLEPPRTDFNNFNQGIASHDDILFSPGYETGYNPFDFNDHHQQDNSEQDDVKSLAIFDPRFGGPFYHVTPRLQSLMEYYDRHICPYLVAFDGAENPYRKYILQLAMQNEGLQNAVAALATNNLRMRKAEPRRQMGFVEEITDAFDGTSRNSQLNEPTPEETCYKQMSIDQLNMQLTDPRAAQDDSVLATLLILCLFHVCDSGFSKFKTQLAGVQKLLSLRSPHGQSDFTQWVEMFFIWFDVMTSAVNDREMQIKGESLDMLDYSANLGALEQFSGCDGRLFKLIARLGRLNLLAQGRPVKSQGKAVPRPPTMQPPFQNPSPPTRKPMPPRSLSLADYDNIDGNGWGTPIISPPTSEDDSPTSSPLSTPPPKDSRTEFWSEWTDIRTRLQTWQMDHHPFNNTPPPGATSTTAPEFEMGQRDLLHINESFRYSALLYTERLGHPLLPSSHPNFQTYVTKALAHITALEITSCVNKFLLWPLFITGTECVDEGHRNIIRARCVEVQKESGFYNNISGLEVLEKVWRDVGMVGHVQGMEAAEVKARRRDSEAGRTGRYGQAFRWRKAMDRVDGEYVVV</sequence>
<keyword evidence="3" id="KW-0804">Transcription</keyword>
<dbReference type="RefSeq" id="XP_033673775.1">
    <property type="nucleotide sequence ID" value="XM_033815221.1"/>
</dbReference>
<organism evidence="6 7">
    <name type="scientific">Zasmidium cellare ATCC 36951</name>
    <dbReference type="NCBI Taxonomy" id="1080233"/>
    <lineage>
        <taxon>Eukaryota</taxon>
        <taxon>Fungi</taxon>
        <taxon>Dikarya</taxon>
        <taxon>Ascomycota</taxon>
        <taxon>Pezizomycotina</taxon>
        <taxon>Dothideomycetes</taxon>
        <taxon>Dothideomycetidae</taxon>
        <taxon>Mycosphaerellales</taxon>
        <taxon>Mycosphaerellaceae</taxon>
        <taxon>Zasmidium</taxon>
    </lineage>
</organism>
<feature type="compositionally biased region" description="Polar residues" evidence="5">
    <location>
        <begin position="230"/>
        <end position="246"/>
    </location>
</feature>
<feature type="compositionally biased region" description="Pro residues" evidence="5">
    <location>
        <begin position="587"/>
        <end position="609"/>
    </location>
</feature>
<feature type="compositionally biased region" description="Polar residues" evidence="5">
    <location>
        <begin position="130"/>
        <end position="142"/>
    </location>
</feature>
<evidence type="ECO:0000256" key="5">
    <source>
        <dbReference type="SAM" id="MobiDB-lite"/>
    </source>
</evidence>
<dbReference type="AlphaFoldDB" id="A0A6A6D5E8"/>
<feature type="region of interest" description="Disordered" evidence="5">
    <location>
        <begin position="196"/>
        <end position="215"/>
    </location>
</feature>
<dbReference type="InterPro" id="IPR021858">
    <property type="entry name" value="Fun_TF"/>
</dbReference>
<dbReference type="GeneID" id="54568493"/>
<feature type="region of interest" description="Disordered" evidence="5">
    <location>
        <begin position="221"/>
        <end position="246"/>
    </location>
</feature>
<dbReference type="CDD" id="cd00067">
    <property type="entry name" value="GAL4"/>
    <property type="match status" value="1"/>
</dbReference>
<gene>
    <name evidence="6" type="ORF">M409DRAFT_62546</name>
</gene>
<dbReference type="GO" id="GO:0003677">
    <property type="term" value="F:DNA binding"/>
    <property type="evidence" value="ECO:0007669"/>
    <property type="project" value="UniProtKB-KW"/>
</dbReference>
<dbReference type="GO" id="GO:0008270">
    <property type="term" value="F:zinc ion binding"/>
    <property type="evidence" value="ECO:0007669"/>
    <property type="project" value="InterPro"/>
</dbReference>
<evidence type="ECO:0008006" key="8">
    <source>
        <dbReference type="Google" id="ProtNLM"/>
    </source>
</evidence>
<evidence type="ECO:0000313" key="7">
    <source>
        <dbReference type="Proteomes" id="UP000799537"/>
    </source>
</evidence>
<dbReference type="InterPro" id="IPR050675">
    <property type="entry name" value="OAF3"/>
</dbReference>
<dbReference type="OrthoDB" id="3431704at2759"/>
<dbReference type="SUPFAM" id="SSF57701">
    <property type="entry name" value="Zn2/Cys6 DNA-binding domain"/>
    <property type="match status" value="1"/>
</dbReference>
<dbReference type="InterPro" id="IPR001138">
    <property type="entry name" value="Zn2Cys6_DnaBD"/>
</dbReference>
<dbReference type="Pfam" id="PF11951">
    <property type="entry name" value="Fungal_trans_2"/>
    <property type="match status" value="1"/>
</dbReference>
<dbReference type="InterPro" id="IPR036864">
    <property type="entry name" value="Zn2-C6_fun-type_DNA-bd_sf"/>
</dbReference>
<protein>
    <recommendedName>
        <fullName evidence="8">Zn(2)-C6 fungal-type domain-containing protein</fullName>
    </recommendedName>
</protein>
<evidence type="ECO:0000256" key="4">
    <source>
        <dbReference type="ARBA" id="ARBA00023242"/>
    </source>
</evidence>
<feature type="region of interest" description="Disordered" evidence="5">
    <location>
        <begin position="1"/>
        <end position="21"/>
    </location>
</feature>
<keyword evidence="1" id="KW-0805">Transcription regulation</keyword>
<dbReference type="PANTHER" id="PTHR31069">
    <property type="entry name" value="OLEATE-ACTIVATED TRANSCRIPTION FACTOR 1-RELATED"/>
    <property type="match status" value="1"/>
</dbReference>
<proteinExistence type="predicted"/>
<feature type="compositionally biased region" description="Polar residues" evidence="5">
    <location>
        <begin position="151"/>
        <end position="160"/>
    </location>
</feature>